<keyword evidence="1 3" id="KW-0378">Hydrolase</keyword>
<feature type="active site" description="Nucleophile" evidence="3">
    <location>
        <position position="387"/>
    </location>
</feature>
<comment type="caution">
    <text evidence="6">The sequence shown here is derived from an EMBL/GenBank/DDBJ whole genome shotgun (WGS) entry which is preliminary data.</text>
</comment>
<evidence type="ECO:0000256" key="1">
    <source>
        <dbReference type="ARBA" id="ARBA00022801"/>
    </source>
</evidence>
<feature type="active site" description="Proton donor" evidence="3">
    <location>
        <position position="281"/>
    </location>
</feature>
<dbReference type="InterPro" id="IPR022790">
    <property type="entry name" value="GH26_dom"/>
</dbReference>
<comment type="similarity">
    <text evidence="3">Belongs to the glycosyl hydrolase 26 family.</text>
</comment>
<protein>
    <recommendedName>
        <fullName evidence="5">GH26 domain-containing protein</fullName>
    </recommendedName>
</protein>
<keyword evidence="2 3" id="KW-0326">Glycosidase</keyword>
<sequence length="464" mass="50023">MRARTIMTGMVAAVTALSGAFAVPPAASAAPTTSLIEDTAQGTGTGQVQFSAGWSPCDGNCDAASDNSFLWTSTAGSTATVRFTGTQITLFGMKEPWANIATAKIDSTAATDADFYAAKATTETVDVYTSPVLAQGTHTLVLTITDRRNPASKGGSSITFDSALVTGDDTPPAPAHRSGLPWSDGGFFEHDAQLAKNFQDWRGRPVDNIVSFTSRENWGAQLNTWWANTVPDTFEPDTDDFILSVPLWTDNGDKGTDAQWRQLASSIADVDPDGYVRLGWEMNCCFSHATDAASWRTQFVRAVDLIRGAAPGLKIVFNPNEGTSNNGTVADASTLFVDDKVDVIAIDAYDWWEPYTTAGTDHFTKTYGWNWWYDFARSKGFPFALGEFSVISINKTANHAGGDNPAFFTLAYNWLSARNAADPGSIAFVSVFNDQANWQSNLYPTTTNPNAAARYKSIITTLAN</sequence>
<evidence type="ECO:0000256" key="4">
    <source>
        <dbReference type="SAM" id="SignalP"/>
    </source>
</evidence>
<feature type="domain" description="GH26" evidence="5">
    <location>
        <begin position="122"/>
        <end position="441"/>
    </location>
</feature>
<organism evidence="6 7">
    <name type="scientific">Winogradskya humida</name>
    <dbReference type="NCBI Taxonomy" id="113566"/>
    <lineage>
        <taxon>Bacteria</taxon>
        <taxon>Bacillati</taxon>
        <taxon>Actinomycetota</taxon>
        <taxon>Actinomycetes</taxon>
        <taxon>Micromonosporales</taxon>
        <taxon>Micromonosporaceae</taxon>
        <taxon>Winogradskya</taxon>
    </lineage>
</organism>
<dbReference type="EMBL" id="BOMN01000145">
    <property type="protein sequence ID" value="GIE26511.1"/>
    <property type="molecule type" value="Genomic_DNA"/>
</dbReference>
<evidence type="ECO:0000259" key="5">
    <source>
        <dbReference type="PROSITE" id="PS51764"/>
    </source>
</evidence>
<gene>
    <name evidence="6" type="ORF">Ahu01nite_096130</name>
</gene>
<evidence type="ECO:0000256" key="2">
    <source>
        <dbReference type="ARBA" id="ARBA00023295"/>
    </source>
</evidence>
<feature type="signal peptide" evidence="4">
    <location>
        <begin position="1"/>
        <end position="29"/>
    </location>
</feature>
<reference evidence="6 7" key="1">
    <citation type="submission" date="2021-01" db="EMBL/GenBank/DDBJ databases">
        <title>Whole genome shotgun sequence of Actinoplanes humidus NBRC 14915.</title>
        <authorList>
            <person name="Komaki H."/>
            <person name="Tamura T."/>
        </authorList>
    </citation>
    <scope>NUCLEOTIDE SEQUENCE [LARGE SCALE GENOMIC DNA]</scope>
    <source>
        <strain evidence="6 7">NBRC 14915</strain>
    </source>
</reference>
<name>A0ABQ4A6P4_9ACTN</name>
<proteinExistence type="inferred from homology"/>
<dbReference type="RefSeq" id="WP_203843414.1">
    <property type="nucleotide sequence ID" value="NZ_BAAATV010000036.1"/>
</dbReference>
<dbReference type="Proteomes" id="UP000603200">
    <property type="component" value="Unassembled WGS sequence"/>
</dbReference>
<keyword evidence="4" id="KW-0732">Signal</keyword>
<dbReference type="InterPro" id="IPR017853">
    <property type="entry name" value="GH"/>
</dbReference>
<keyword evidence="7" id="KW-1185">Reference proteome</keyword>
<evidence type="ECO:0000313" key="7">
    <source>
        <dbReference type="Proteomes" id="UP000603200"/>
    </source>
</evidence>
<dbReference type="SUPFAM" id="SSF51445">
    <property type="entry name" value="(Trans)glycosidases"/>
    <property type="match status" value="1"/>
</dbReference>
<dbReference type="Gene3D" id="3.20.20.80">
    <property type="entry name" value="Glycosidases"/>
    <property type="match status" value="1"/>
</dbReference>
<accession>A0ABQ4A6P4</accession>
<evidence type="ECO:0000256" key="3">
    <source>
        <dbReference type="PROSITE-ProRule" id="PRU01100"/>
    </source>
</evidence>
<dbReference type="PROSITE" id="PS51764">
    <property type="entry name" value="GH26"/>
    <property type="match status" value="1"/>
</dbReference>
<feature type="chain" id="PRO_5047401149" description="GH26 domain-containing protein" evidence="4">
    <location>
        <begin position="30"/>
        <end position="464"/>
    </location>
</feature>
<dbReference type="Gene3D" id="2.60.120.260">
    <property type="entry name" value="Galactose-binding domain-like"/>
    <property type="match status" value="1"/>
</dbReference>
<evidence type="ECO:0000313" key="6">
    <source>
        <dbReference type="EMBL" id="GIE26511.1"/>
    </source>
</evidence>